<dbReference type="InterPro" id="IPR015421">
    <property type="entry name" value="PyrdxlP-dep_Trfase_major"/>
</dbReference>
<dbReference type="InterPro" id="IPR004838">
    <property type="entry name" value="NHTrfase_class1_PyrdxlP-BS"/>
</dbReference>
<evidence type="ECO:0000256" key="4">
    <source>
        <dbReference type="ARBA" id="ARBA00022679"/>
    </source>
</evidence>
<feature type="domain" description="Aminotransferase class I/classII large" evidence="7">
    <location>
        <begin position="19"/>
        <end position="365"/>
    </location>
</feature>
<reference evidence="8 9" key="1">
    <citation type="journal article" date="2011" name="J. Bacteriol.">
        <title>Genome sequence of Microbacterium testaceum StLB037, an N-acylhomoserine lactone-degrading bacterium isolated from potato leaves.</title>
        <authorList>
            <person name="Morohoshi T."/>
            <person name="Wang W.-Z."/>
            <person name="Someya N."/>
            <person name="Ikeda T."/>
        </authorList>
    </citation>
    <scope>NUCLEOTIDE SEQUENCE [LARGE SCALE GENOMIC DNA]</scope>
    <source>
        <strain evidence="8 9">StLB037</strain>
    </source>
</reference>
<protein>
    <recommendedName>
        <fullName evidence="6">Aminotransferase</fullName>
        <ecNumber evidence="6">2.6.1.-</ecNumber>
    </recommendedName>
</protein>
<dbReference type="FunFam" id="3.40.640.10:FF:000033">
    <property type="entry name" value="Aspartate aminotransferase"/>
    <property type="match status" value="1"/>
</dbReference>
<dbReference type="EMBL" id="AP012052">
    <property type="protein sequence ID" value="BAJ76338.1"/>
    <property type="molecule type" value="Genomic_DNA"/>
</dbReference>
<organism evidence="8 9">
    <name type="scientific">Microbacterium testaceum (strain StLB037)</name>
    <dbReference type="NCBI Taxonomy" id="979556"/>
    <lineage>
        <taxon>Bacteria</taxon>
        <taxon>Bacillati</taxon>
        <taxon>Actinomycetota</taxon>
        <taxon>Actinomycetes</taxon>
        <taxon>Micrococcales</taxon>
        <taxon>Microbacteriaceae</taxon>
        <taxon>Microbacterium</taxon>
    </lineage>
</organism>
<dbReference type="eggNOG" id="COG0436">
    <property type="taxonomic scope" value="Bacteria"/>
</dbReference>
<keyword evidence="4 6" id="KW-0808">Transferase</keyword>
<dbReference type="Proteomes" id="UP000008975">
    <property type="component" value="Chromosome"/>
</dbReference>
<dbReference type="GO" id="GO:0030170">
    <property type="term" value="F:pyridoxal phosphate binding"/>
    <property type="evidence" value="ECO:0007669"/>
    <property type="project" value="InterPro"/>
</dbReference>
<evidence type="ECO:0000259" key="7">
    <source>
        <dbReference type="Pfam" id="PF00155"/>
    </source>
</evidence>
<dbReference type="CDD" id="cd00609">
    <property type="entry name" value="AAT_like"/>
    <property type="match status" value="1"/>
</dbReference>
<sequence>MPASGIRRIFELALRRPDTVMLAVGEPVAEPPRHILAAAADTWVAADVRYTANAGILELRAAIVDKLRRENQLVVDTDRIHVTNGGTQALSHAILLTLDEGDEVLVPDPGYTVFSMAPRMVGAVPVPYRLRAEHGFAPRAADLAALVTPRTRAIIVNSPSNPLGVAYPRETLQQIVDLAVAHDLWILSDEVYERFVMDAEHVSVATLPGAAERTLTVHSVSKTYALTGARVGWLVTPPGLGEVLGKVQEATTSCVNTPAQRAALAALTGPQAALRDARDMYRERLRASCALLDERGIRYLPPTGAFYLWVDVSHASRGDVAAWAERFLVERGVAVAPGSAFGAGGEGWIRICAASPWEDLARGLAALPAPVRPS</sequence>
<dbReference type="EC" id="2.6.1.-" evidence="6"/>
<comment type="cofactor">
    <cofactor evidence="1 6">
        <name>pyridoxal 5'-phosphate</name>
        <dbReference type="ChEBI" id="CHEBI:597326"/>
    </cofactor>
</comment>
<dbReference type="PANTHER" id="PTHR46383">
    <property type="entry name" value="ASPARTATE AMINOTRANSFERASE"/>
    <property type="match status" value="1"/>
</dbReference>
<evidence type="ECO:0000256" key="2">
    <source>
        <dbReference type="ARBA" id="ARBA00007441"/>
    </source>
</evidence>
<evidence type="ECO:0000256" key="5">
    <source>
        <dbReference type="ARBA" id="ARBA00022898"/>
    </source>
</evidence>
<dbReference type="InterPro" id="IPR015424">
    <property type="entry name" value="PyrdxlP-dep_Trfase"/>
</dbReference>
<evidence type="ECO:0000256" key="1">
    <source>
        <dbReference type="ARBA" id="ARBA00001933"/>
    </source>
</evidence>
<dbReference type="AlphaFoldDB" id="E8NE84"/>
<dbReference type="GO" id="GO:0008483">
    <property type="term" value="F:transaminase activity"/>
    <property type="evidence" value="ECO:0007669"/>
    <property type="project" value="UniProtKB-KW"/>
</dbReference>
<dbReference type="PANTHER" id="PTHR46383:SF1">
    <property type="entry name" value="ASPARTATE AMINOTRANSFERASE"/>
    <property type="match status" value="1"/>
</dbReference>
<keyword evidence="5" id="KW-0663">Pyridoxal phosphate</keyword>
<dbReference type="GO" id="GO:0006520">
    <property type="term" value="P:amino acid metabolic process"/>
    <property type="evidence" value="ECO:0007669"/>
    <property type="project" value="InterPro"/>
</dbReference>
<dbReference type="Gene3D" id="3.90.1150.10">
    <property type="entry name" value="Aspartate Aminotransferase, domain 1"/>
    <property type="match status" value="1"/>
</dbReference>
<reference key="2">
    <citation type="submission" date="2011-02" db="EMBL/GenBank/DDBJ databases">
        <title>Genome sequence of Microbacterium testaceum StLB037.</title>
        <authorList>
            <person name="Morohoshi T."/>
            <person name="Wang W.Z."/>
            <person name="Someya N."/>
            <person name="Ikeda T."/>
        </authorList>
    </citation>
    <scope>NUCLEOTIDE SEQUENCE</scope>
    <source>
        <strain>StLB037</strain>
    </source>
</reference>
<dbReference type="InterPro" id="IPR050596">
    <property type="entry name" value="AspAT/PAT-like"/>
</dbReference>
<evidence type="ECO:0000256" key="3">
    <source>
        <dbReference type="ARBA" id="ARBA00022576"/>
    </source>
</evidence>
<dbReference type="InterPro" id="IPR004839">
    <property type="entry name" value="Aminotransferase_I/II_large"/>
</dbReference>
<name>E8NE84_MICTS</name>
<proteinExistence type="inferred from homology"/>
<comment type="similarity">
    <text evidence="2 6">Belongs to the class-I pyridoxal-phosphate-dependent aminotransferase family.</text>
</comment>
<dbReference type="HOGENOM" id="CLU_017584_4_3_11"/>
<dbReference type="SUPFAM" id="SSF53383">
    <property type="entry name" value="PLP-dependent transferases"/>
    <property type="match status" value="1"/>
</dbReference>
<dbReference type="Gene3D" id="3.40.640.10">
    <property type="entry name" value="Type I PLP-dependent aspartate aminotransferase-like (Major domain)"/>
    <property type="match status" value="1"/>
</dbReference>
<dbReference type="InterPro" id="IPR015422">
    <property type="entry name" value="PyrdxlP-dep_Trfase_small"/>
</dbReference>
<evidence type="ECO:0000256" key="6">
    <source>
        <dbReference type="RuleBase" id="RU000481"/>
    </source>
</evidence>
<dbReference type="STRING" id="979556.MTES_3374"/>
<dbReference type="Pfam" id="PF00155">
    <property type="entry name" value="Aminotran_1_2"/>
    <property type="match status" value="1"/>
</dbReference>
<evidence type="ECO:0000313" key="9">
    <source>
        <dbReference type="Proteomes" id="UP000008975"/>
    </source>
</evidence>
<accession>E8NE84</accession>
<dbReference type="PROSITE" id="PS00105">
    <property type="entry name" value="AA_TRANSFER_CLASS_1"/>
    <property type="match status" value="1"/>
</dbReference>
<gene>
    <name evidence="8" type="ordered locus">MTES_3374</name>
</gene>
<keyword evidence="3 6" id="KW-0032">Aminotransferase</keyword>
<evidence type="ECO:0000313" key="8">
    <source>
        <dbReference type="EMBL" id="BAJ76338.1"/>
    </source>
</evidence>
<dbReference type="KEGG" id="mts:MTES_3374"/>